<keyword evidence="1" id="KW-1133">Transmembrane helix</keyword>
<dbReference type="AlphaFoldDB" id="A0A0H2UTJ1"/>
<protein>
    <submittedName>
        <fullName evidence="2">Uncharacterized protein</fullName>
    </submittedName>
</protein>
<dbReference type="KEGG" id="spg:SpyM3_0306"/>
<evidence type="ECO:0000313" key="2">
    <source>
        <dbReference type="EMBL" id="AAM78913.1"/>
    </source>
</evidence>
<keyword evidence="1" id="KW-0812">Transmembrane</keyword>
<evidence type="ECO:0000313" key="3">
    <source>
        <dbReference type="Proteomes" id="UP000000564"/>
    </source>
</evidence>
<accession>A0A0H2UTJ1</accession>
<keyword evidence="1" id="KW-0472">Membrane</keyword>
<reference evidence="2 3" key="1">
    <citation type="journal article" date="2002" name="Proc. Natl. Acad. Sci. U.S.A.">
        <title>Genome sequence of a serotype M3 strain of group A Streptococcus: phage-encoded toxins, the high-virulence phenotype, and clone emergence.</title>
        <authorList>
            <person name="Beres S.B."/>
            <person name="Sylva G.L."/>
            <person name="Barbian K.D."/>
            <person name="Lei B."/>
            <person name="Hoff J.S."/>
            <person name="Mammarella N.D."/>
            <person name="Liu M.Y."/>
            <person name="Smoot J.C."/>
            <person name="Porcella S.F."/>
            <person name="Parkins L.D."/>
            <person name="Campbell D.S."/>
            <person name="Smith T.M."/>
            <person name="McCormick J.K."/>
            <person name="Leung D.Y."/>
            <person name="Schlievert P.M."/>
            <person name="Musser J.M."/>
        </authorList>
    </citation>
    <scope>NUCLEOTIDE SEQUENCE [LARGE SCALE GENOMIC DNA]</scope>
    <source>
        <strain evidence="3">ATCC BAA-595 / MGAS315</strain>
    </source>
</reference>
<name>A0A0H2UTJ1_STRP3</name>
<dbReference type="RefSeq" id="WP_011054232.1">
    <property type="nucleotide sequence ID" value="NC_004070.1"/>
</dbReference>
<evidence type="ECO:0000256" key="1">
    <source>
        <dbReference type="SAM" id="Phobius"/>
    </source>
</evidence>
<sequence length="83" mass="9229">MPEKKVLPVLSMVVSFVCLLDHIFFFATYSYLYLPLVASSLALISLVQNKDRQKVWSLAGLVLAAIAVAVVAYAYYDPTVIPY</sequence>
<dbReference type="HOGENOM" id="CLU_2318960_0_0_9"/>
<feature type="transmembrane region" description="Helical" evidence="1">
    <location>
        <begin position="55"/>
        <end position="76"/>
    </location>
</feature>
<organism evidence="2 3">
    <name type="scientific">Streptococcus pyogenes serotype M3 (strain ATCC BAA-595 / MGAS315)</name>
    <dbReference type="NCBI Taxonomy" id="198466"/>
    <lineage>
        <taxon>Bacteria</taxon>
        <taxon>Bacillati</taxon>
        <taxon>Bacillota</taxon>
        <taxon>Bacilli</taxon>
        <taxon>Lactobacillales</taxon>
        <taxon>Streptococcaceae</taxon>
        <taxon>Streptococcus</taxon>
    </lineage>
</organism>
<dbReference type="Proteomes" id="UP000000564">
    <property type="component" value="Chromosome"/>
</dbReference>
<dbReference type="EMBL" id="AE014074">
    <property type="protein sequence ID" value="AAM78913.1"/>
    <property type="molecule type" value="Genomic_DNA"/>
</dbReference>
<gene>
    <name evidence="2" type="ordered locus">SpyM3_0306</name>
</gene>
<feature type="transmembrane region" description="Helical" evidence="1">
    <location>
        <begin position="31"/>
        <end position="48"/>
    </location>
</feature>
<proteinExistence type="predicted"/>